<feature type="transmembrane region" description="Helical" evidence="1">
    <location>
        <begin position="56"/>
        <end position="78"/>
    </location>
</feature>
<evidence type="ECO:0000256" key="1">
    <source>
        <dbReference type="SAM" id="Phobius"/>
    </source>
</evidence>
<dbReference type="PANTHER" id="PTHR42208">
    <property type="entry name" value="HEAVY METAL TRANSPORTER-RELATED"/>
    <property type="match status" value="1"/>
</dbReference>
<comment type="caution">
    <text evidence="3">The sequence shown here is derived from an EMBL/GenBank/DDBJ whole genome shotgun (WGS) entry which is preliminary data.</text>
</comment>
<dbReference type="Pfam" id="PF13386">
    <property type="entry name" value="DsbD_2"/>
    <property type="match status" value="1"/>
</dbReference>
<dbReference type="InterPro" id="IPR039447">
    <property type="entry name" value="UreH-like_TM_dom"/>
</dbReference>
<keyword evidence="1" id="KW-0472">Membrane</keyword>
<dbReference type="EMBL" id="VSIY01000009">
    <property type="protein sequence ID" value="TYB81115.1"/>
    <property type="molecule type" value="Genomic_DNA"/>
</dbReference>
<feature type="transmembrane region" description="Helical" evidence="1">
    <location>
        <begin position="167"/>
        <end position="193"/>
    </location>
</feature>
<sequence length="233" mass="24343">MQFDLATAFMIGLFGLTHCLGMCGGIVGALDVGIDPKPLRAGGRMRFHLSYNAGRITSYAFAGVIAGLLGALAATASYGNALPIGRMIAGLMMIALGLYLAGWWRAITVLEKGGQSLWNRIEPLGRGFLPVTSTVQAFGLGLIWGWLPCGLVYSALALAMASASPFSGALIMAAFGLGTLPALLSFGTFAGALRKWVRHPLLRQASGLLIVLFGIYTVVMALQGQAHGHAPGH</sequence>
<feature type="transmembrane region" description="Helical" evidence="1">
    <location>
        <begin position="84"/>
        <end position="106"/>
    </location>
</feature>
<dbReference type="Proteomes" id="UP000322080">
    <property type="component" value="Unassembled WGS sequence"/>
</dbReference>
<evidence type="ECO:0000313" key="4">
    <source>
        <dbReference type="Proteomes" id="UP000322080"/>
    </source>
</evidence>
<accession>A0A5D0RJZ9</accession>
<keyword evidence="1" id="KW-0812">Transmembrane</keyword>
<keyword evidence="4" id="KW-1185">Reference proteome</keyword>
<feature type="transmembrane region" description="Helical" evidence="1">
    <location>
        <begin position="205"/>
        <end position="224"/>
    </location>
</feature>
<dbReference type="AlphaFoldDB" id="A0A5D0RJZ9"/>
<feature type="transmembrane region" description="Helical" evidence="1">
    <location>
        <begin position="6"/>
        <end position="35"/>
    </location>
</feature>
<dbReference type="PANTHER" id="PTHR42208:SF1">
    <property type="entry name" value="HEAVY METAL TRANSPORTER"/>
    <property type="match status" value="1"/>
</dbReference>
<dbReference type="RefSeq" id="WP_148378179.1">
    <property type="nucleotide sequence ID" value="NZ_VSIY01000009.1"/>
</dbReference>
<protein>
    <submittedName>
        <fullName evidence="3">Sulfite exporter TauE/SafE family protein</fullName>
    </submittedName>
</protein>
<keyword evidence="1" id="KW-1133">Transmembrane helix</keyword>
<organism evidence="3 4">
    <name type="scientific">Maritimibacter fusiformis</name>
    <dbReference type="NCBI Taxonomy" id="2603819"/>
    <lineage>
        <taxon>Bacteria</taxon>
        <taxon>Pseudomonadati</taxon>
        <taxon>Pseudomonadota</taxon>
        <taxon>Alphaproteobacteria</taxon>
        <taxon>Rhodobacterales</taxon>
        <taxon>Roseobacteraceae</taxon>
        <taxon>Maritimibacter</taxon>
    </lineage>
</organism>
<reference evidence="3 4" key="1">
    <citation type="submission" date="2019-08" db="EMBL/GenBank/DDBJ databases">
        <title>Identification of a novel species of the genus Boseongicola.</title>
        <authorList>
            <person name="Zhang X.-Q."/>
        </authorList>
    </citation>
    <scope>NUCLEOTIDE SEQUENCE [LARGE SCALE GENOMIC DNA]</scope>
    <source>
        <strain evidence="3 4">HY14</strain>
    </source>
</reference>
<feature type="domain" description="Urease accessory protein UreH-like transmembrane" evidence="2">
    <location>
        <begin position="7"/>
        <end position="216"/>
    </location>
</feature>
<evidence type="ECO:0000259" key="2">
    <source>
        <dbReference type="Pfam" id="PF13386"/>
    </source>
</evidence>
<evidence type="ECO:0000313" key="3">
    <source>
        <dbReference type="EMBL" id="TYB81115.1"/>
    </source>
</evidence>
<proteinExistence type="predicted"/>
<name>A0A5D0RJZ9_9RHOB</name>
<gene>
    <name evidence="3" type="ORF">FVF75_11800</name>
</gene>